<accession>A0ABV7LDH1</accession>
<feature type="coiled-coil region" evidence="1">
    <location>
        <begin position="344"/>
        <end position="378"/>
    </location>
</feature>
<keyword evidence="4" id="KW-1185">Reference proteome</keyword>
<evidence type="ECO:0000313" key="3">
    <source>
        <dbReference type="EMBL" id="MFC3265678.1"/>
    </source>
</evidence>
<dbReference type="InterPro" id="IPR006597">
    <property type="entry name" value="Sel1-like"/>
</dbReference>
<evidence type="ECO:0000256" key="1">
    <source>
        <dbReference type="SAM" id="Coils"/>
    </source>
</evidence>
<dbReference type="InterPro" id="IPR052945">
    <property type="entry name" value="Mitotic_Regulator"/>
</dbReference>
<comment type="caution">
    <text evidence="3">The sequence shown here is derived from an EMBL/GenBank/DDBJ whole genome shotgun (WGS) entry which is preliminary data.</text>
</comment>
<organism evidence="3 4">
    <name type="scientific">Camelimonas abortus</name>
    <dbReference type="NCBI Taxonomy" id="1017184"/>
    <lineage>
        <taxon>Bacteria</taxon>
        <taxon>Pseudomonadati</taxon>
        <taxon>Pseudomonadota</taxon>
        <taxon>Alphaproteobacteria</taxon>
        <taxon>Hyphomicrobiales</taxon>
        <taxon>Chelatococcaceae</taxon>
        <taxon>Camelimonas</taxon>
    </lineage>
</organism>
<proteinExistence type="predicted"/>
<dbReference type="EMBL" id="JBHRUV010000018">
    <property type="protein sequence ID" value="MFC3265678.1"/>
    <property type="molecule type" value="Genomic_DNA"/>
</dbReference>
<dbReference type="PANTHER" id="PTHR43628:SF1">
    <property type="entry name" value="CHITIN SYNTHASE REGULATORY FACTOR 2-RELATED"/>
    <property type="match status" value="1"/>
</dbReference>
<sequence length="732" mass="75723">MAARIARYAQEITQDTGRSAAAPAARAPDFRQEAEARPAPAAASAAAPEANTLEAQVEAAVARAVARALSSLPQPPAGAAGPMSLQLQEIAALPRTVSEAVQAGLDARLDQVDDHLADLTRTLSQHPAWRLEDGLGHVEARLGELGARLDDAIGRRPTEEHLRALLAEAVADVTRALAQHPAQRLEDGLGQVQARLGELGARLEDAIGRGLPEERLRALVAEAVAEAGAGQQAAGRGDDGLGWLEARLGELGARIDGAIGRDLPEERLRALLAEAVAEAGARLPAGLEEAVTTPVLRAIDAAAERIVTHVAPARERPVTADPGQLAAAVRAELAEASAGQDLSIARVESRLGALQESVAALTAQLRATREAAEKADAEAHAAAMAALRHAAPAAGAAPDGAVTEDAAPKLPRAAALNMAADEVITAGATPSAAEVRSRLIAAARRGGARRAAAARPQLPAQPGPRGRMKSWLSGKGLLWVTAAVVAAGSAPLLAPVLRSLPGMLFAQADMGVTPAYAAADRSQAQLPAGPQPPSIVNDLAALYAVADRIAEGVNVASPKLAASLLEKAATRGHAPAQQRLARLYEKGAGVPQDYRKALTLYEHAAKQGNVLAMHNLAVLHASGAAGRQDYVAAARWFRQAAEHGVGDSQYNLGVLLSRGLGEAADAAEALKWFEIAARRGDQEAARRRDEIAATLSPAALAEARAAAARWRPRPRVPAANDAPAMHARPERA</sequence>
<dbReference type="RefSeq" id="WP_376829726.1">
    <property type="nucleotide sequence ID" value="NZ_JBHLWR010000006.1"/>
</dbReference>
<evidence type="ECO:0000256" key="2">
    <source>
        <dbReference type="SAM" id="MobiDB-lite"/>
    </source>
</evidence>
<feature type="region of interest" description="Disordered" evidence="2">
    <location>
        <begin position="710"/>
        <end position="732"/>
    </location>
</feature>
<protein>
    <submittedName>
        <fullName evidence="3">Tetratricopeptide repeat protein</fullName>
    </submittedName>
</protein>
<reference evidence="4" key="1">
    <citation type="journal article" date="2019" name="Int. J. Syst. Evol. Microbiol.">
        <title>The Global Catalogue of Microorganisms (GCM) 10K type strain sequencing project: providing services to taxonomists for standard genome sequencing and annotation.</title>
        <authorList>
            <consortium name="The Broad Institute Genomics Platform"/>
            <consortium name="The Broad Institute Genome Sequencing Center for Infectious Disease"/>
            <person name="Wu L."/>
            <person name="Ma J."/>
        </authorList>
    </citation>
    <scope>NUCLEOTIDE SEQUENCE [LARGE SCALE GENOMIC DNA]</scope>
    <source>
        <strain evidence="4">CCM 7941</strain>
    </source>
</reference>
<dbReference type="Pfam" id="PF08238">
    <property type="entry name" value="Sel1"/>
    <property type="match status" value="4"/>
</dbReference>
<dbReference type="Proteomes" id="UP001595536">
    <property type="component" value="Unassembled WGS sequence"/>
</dbReference>
<dbReference type="Gene3D" id="1.25.40.10">
    <property type="entry name" value="Tetratricopeptide repeat domain"/>
    <property type="match status" value="1"/>
</dbReference>
<dbReference type="PANTHER" id="PTHR43628">
    <property type="entry name" value="ACTIVATOR OF C KINASE PROTEIN 1-RELATED"/>
    <property type="match status" value="1"/>
</dbReference>
<dbReference type="InterPro" id="IPR011990">
    <property type="entry name" value="TPR-like_helical_dom_sf"/>
</dbReference>
<dbReference type="SUPFAM" id="SSF81901">
    <property type="entry name" value="HCP-like"/>
    <property type="match status" value="1"/>
</dbReference>
<name>A0ABV7LDH1_9HYPH</name>
<feature type="region of interest" description="Disordered" evidence="2">
    <location>
        <begin position="12"/>
        <end position="47"/>
    </location>
</feature>
<gene>
    <name evidence="3" type="ORF">ACFOEX_04775</name>
</gene>
<feature type="compositionally biased region" description="Low complexity" evidence="2">
    <location>
        <begin position="37"/>
        <end position="47"/>
    </location>
</feature>
<keyword evidence="1" id="KW-0175">Coiled coil</keyword>
<dbReference type="SMART" id="SM00671">
    <property type="entry name" value="SEL1"/>
    <property type="match status" value="4"/>
</dbReference>
<evidence type="ECO:0000313" key="4">
    <source>
        <dbReference type="Proteomes" id="UP001595536"/>
    </source>
</evidence>